<sequence>MTTREIAGKLLAGLRRMPHATPAEALAEFRRRLVEVRLAKRKTR</sequence>
<reference evidence="1 2" key="1">
    <citation type="submission" date="2019-07" db="EMBL/GenBank/DDBJ databases">
        <title>Whole genome shotgun sequence of Reyranella soli NBRC 108950.</title>
        <authorList>
            <person name="Hosoyama A."/>
            <person name="Uohara A."/>
            <person name="Ohji S."/>
            <person name="Ichikawa N."/>
        </authorList>
    </citation>
    <scope>NUCLEOTIDE SEQUENCE [LARGE SCALE GENOMIC DNA]</scope>
    <source>
        <strain evidence="1 2">NBRC 108950</strain>
    </source>
</reference>
<organism evidence="1 2">
    <name type="scientific">Reyranella soli</name>
    <dbReference type="NCBI Taxonomy" id="1230389"/>
    <lineage>
        <taxon>Bacteria</taxon>
        <taxon>Pseudomonadati</taxon>
        <taxon>Pseudomonadota</taxon>
        <taxon>Alphaproteobacteria</taxon>
        <taxon>Hyphomicrobiales</taxon>
        <taxon>Reyranellaceae</taxon>
        <taxon>Reyranella</taxon>
    </lineage>
</organism>
<dbReference type="RefSeq" id="WP_281291591.1">
    <property type="nucleotide sequence ID" value="NZ_BKAJ01000164.1"/>
</dbReference>
<gene>
    <name evidence="1" type="ORF">RSO01_76070</name>
</gene>
<comment type="caution">
    <text evidence="1">The sequence shown here is derived from an EMBL/GenBank/DDBJ whole genome shotgun (WGS) entry which is preliminary data.</text>
</comment>
<dbReference type="Proteomes" id="UP000321058">
    <property type="component" value="Unassembled WGS sequence"/>
</dbReference>
<name>A0A512NNB5_9HYPH</name>
<protein>
    <submittedName>
        <fullName evidence="1">Uncharacterized protein</fullName>
    </submittedName>
</protein>
<accession>A0A512NNB5</accession>
<evidence type="ECO:0000313" key="1">
    <source>
        <dbReference type="EMBL" id="GEP60441.1"/>
    </source>
</evidence>
<proteinExistence type="predicted"/>
<keyword evidence="2" id="KW-1185">Reference proteome</keyword>
<dbReference type="EMBL" id="BKAJ01000164">
    <property type="protein sequence ID" value="GEP60441.1"/>
    <property type="molecule type" value="Genomic_DNA"/>
</dbReference>
<dbReference type="AlphaFoldDB" id="A0A512NNB5"/>
<evidence type="ECO:0000313" key="2">
    <source>
        <dbReference type="Proteomes" id="UP000321058"/>
    </source>
</evidence>